<dbReference type="AlphaFoldDB" id="A0A1H9SGX3"/>
<feature type="domain" description="Protein kinase" evidence="7">
    <location>
        <begin position="17"/>
        <end position="256"/>
    </location>
</feature>
<proteinExistence type="predicted"/>
<dbReference type="Gene3D" id="3.30.200.20">
    <property type="entry name" value="Phosphorylase Kinase, domain 1"/>
    <property type="match status" value="1"/>
</dbReference>
<dbReference type="Proteomes" id="UP000199028">
    <property type="component" value="Unassembled WGS sequence"/>
</dbReference>
<sequence>MQNVLGDHPRNNRSDYKLEARPLGEGGQARVYRGTHKATGVQVALKRLFSWGVDDVARMRREIDFGLRFPAHEHVMPVLDYGMTHEWFVMPLAQGNADESRAAISGDEELFTLVMAVCSALEVAHEAGWVHRDLKPANLLLLDGHWTVADWGFGRRPRGETTFTGRTAVDELFGTHGFAAPEQSIDAHEATASADFYSLGQIIGWARTGREPKDGAPLLPENEPWRSIVAAATRRDPSARPQNAQEFRELVTAVRK</sequence>
<dbReference type="GO" id="GO:0005524">
    <property type="term" value="F:ATP binding"/>
    <property type="evidence" value="ECO:0007669"/>
    <property type="project" value="UniProtKB-KW"/>
</dbReference>
<reference evidence="9" key="1">
    <citation type="submission" date="2016-10" db="EMBL/GenBank/DDBJ databases">
        <authorList>
            <person name="Varghese N."/>
            <person name="Submissions S."/>
        </authorList>
    </citation>
    <scope>NUCLEOTIDE SEQUENCE [LARGE SCALE GENOMIC DNA]</scope>
    <source>
        <strain evidence="9">CGMCC 4.578</strain>
    </source>
</reference>
<keyword evidence="6" id="KW-0067">ATP-binding</keyword>
<evidence type="ECO:0000256" key="3">
    <source>
        <dbReference type="ARBA" id="ARBA00022679"/>
    </source>
</evidence>
<evidence type="ECO:0000256" key="6">
    <source>
        <dbReference type="ARBA" id="ARBA00022840"/>
    </source>
</evidence>
<dbReference type="PROSITE" id="PS50011">
    <property type="entry name" value="PROTEIN_KINASE_DOM"/>
    <property type="match status" value="1"/>
</dbReference>
<dbReference type="Pfam" id="PF00069">
    <property type="entry name" value="Pkinase"/>
    <property type="match status" value="1"/>
</dbReference>
<dbReference type="RefSeq" id="WP_090066842.1">
    <property type="nucleotide sequence ID" value="NZ_FOFT01000007.1"/>
</dbReference>
<dbReference type="GO" id="GO:0004674">
    <property type="term" value="F:protein serine/threonine kinase activity"/>
    <property type="evidence" value="ECO:0007669"/>
    <property type="project" value="UniProtKB-KW"/>
</dbReference>
<dbReference type="CDD" id="cd14014">
    <property type="entry name" value="STKc_PknB_like"/>
    <property type="match status" value="1"/>
</dbReference>
<keyword evidence="2 8" id="KW-0723">Serine/threonine-protein kinase</keyword>
<keyword evidence="5 8" id="KW-0418">Kinase</keyword>
<evidence type="ECO:0000259" key="7">
    <source>
        <dbReference type="PROSITE" id="PS50011"/>
    </source>
</evidence>
<dbReference type="InterPro" id="IPR000719">
    <property type="entry name" value="Prot_kinase_dom"/>
</dbReference>
<evidence type="ECO:0000256" key="2">
    <source>
        <dbReference type="ARBA" id="ARBA00022527"/>
    </source>
</evidence>
<evidence type="ECO:0000313" key="9">
    <source>
        <dbReference type="Proteomes" id="UP000199028"/>
    </source>
</evidence>
<protein>
    <recommendedName>
        <fullName evidence="1">non-specific serine/threonine protein kinase</fullName>
        <ecNumber evidence="1">2.7.11.1</ecNumber>
    </recommendedName>
</protein>
<dbReference type="EMBL" id="FOFT01000007">
    <property type="protein sequence ID" value="SER84222.1"/>
    <property type="molecule type" value="Genomic_DNA"/>
</dbReference>
<evidence type="ECO:0000256" key="5">
    <source>
        <dbReference type="ARBA" id="ARBA00022777"/>
    </source>
</evidence>
<dbReference type="EC" id="2.7.11.1" evidence="1"/>
<dbReference type="PANTHER" id="PTHR43289:SF6">
    <property type="entry name" value="SERINE_THREONINE-PROTEIN KINASE NEKL-3"/>
    <property type="match status" value="1"/>
</dbReference>
<evidence type="ECO:0000256" key="4">
    <source>
        <dbReference type="ARBA" id="ARBA00022741"/>
    </source>
</evidence>
<accession>A0A1H9SGX3</accession>
<dbReference type="InterPro" id="IPR011009">
    <property type="entry name" value="Kinase-like_dom_sf"/>
</dbReference>
<keyword evidence="9" id="KW-1185">Reference proteome</keyword>
<organism evidence="8 9">
    <name type="scientific">Lentzea flaviverrucosa</name>
    <dbReference type="NCBI Taxonomy" id="200379"/>
    <lineage>
        <taxon>Bacteria</taxon>
        <taxon>Bacillati</taxon>
        <taxon>Actinomycetota</taxon>
        <taxon>Actinomycetes</taxon>
        <taxon>Pseudonocardiales</taxon>
        <taxon>Pseudonocardiaceae</taxon>
        <taxon>Lentzea</taxon>
    </lineage>
</organism>
<evidence type="ECO:0000256" key="1">
    <source>
        <dbReference type="ARBA" id="ARBA00012513"/>
    </source>
</evidence>
<dbReference type="SMART" id="SM00220">
    <property type="entry name" value="S_TKc"/>
    <property type="match status" value="1"/>
</dbReference>
<evidence type="ECO:0000313" key="8">
    <source>
        <dbReference type="EMBL" id="SER84222.1"/>
    </source>
</evidence>
<keyword evidence="3" id="KW-0808">Transferase</keyword>
<keyword evidence="4" id="KW-0547">Nucleotide-binding</keyword>
<dbReference type="SUPFAM" id="SSF56112">
    <property type="entry name" value="Protein kinase-like (PK-like)"/>
    <property type="match status" value="1"/>
</dbReference>
<dbReference type="Gene3D" id="1.10.510.10">
    <property type="entry name" value="Transferase(Phosphotransferase) domain 1"/>
    <property type="match status" value="1"/>
</dbReference>
<dbReference type="OrthoDB" id="7061676at2"/>
<dbReference type="PANTHER" id="PTHR43289">
    <property type="entry name" value="MITOGEN-ACTIVATED PROTEIN KINASE KINASE KINASE 20-RELATED"/>
    <property type="match status" value="1"/>
</dbReference>
<name>A0A1H9SGX3_9PSEU</name>
<gene>
    <name evidence="8" type="ORF">SAMN05216195_10760</name>
</gene>